<keyword evidence="1" id="KW-0732">Signal</keyword>
<feature type="signal peptide" evidence="1">
    <location>
        <begin position="1"/>
        <end position="21"/>
    </location>
</feature>
<reference evidence="2 3" key="1">
    <citation type="submission" date="2017-08" db="EMBL/GenBank/DDBJ databases">
        <title>Halovibrio sewagensis sp. nov., isolated from wastewater of high salinity.</title>
        <authorList>
            <person name="Dong X."/>
            <person name="Zhang G."/>
        </authorList>
    </citation>
    <scope>NUCLEOTIDE SEQUENCE [LARGE SCALE GENOMIC DNA]</scope>
    <source>
        <strain evidence="2 3">YL5-2</strain>
    </source>
</reference>
<feature type="chain" id="PRO_5013376399" evidence="1">
    <location>
        <begin position="22"/>
        <end position="102"/>
    </location>
</feature>
<evidence type="ECO:0000313" key="2">
    <source>
        <dbReference type="EMBL" id="PAU79627.1"/>
    </source>
</evidence>
<dbReference type="RefSeq" id="WP_095618084.1">
    <property type="nucleotide sequence ID" value="NZ_NSKD01000006.1"/>
</dbReference>
<dbReference type="OrthoDB" id="6183044at2"/>
<protein>
    <submittedName>
        <fullName evidence="2">Uncharacterized protein</fullName>
    </submittedName>
</protein>
<sequence>MKTRYRTLLMALALLALPVTAQDDPEGIRIEGVDERPGVMHLMPWRLPRDAPMEAPRAEQGRLGELLSPLDDQSYRRYLRYRSDPGTLLEALPGAASTGETR</sequence>
<keyword evidence="3" id="KW-1185">Reference proteome</keyword>
<gene>
    <name evidence="2" type="ORF">CK501_12525</name>
</gene>
<dbReference type="EMBL" id="NSKD01000006">
    <property type="protein sequence ID" value="PAU79627.1"/>
    <property type="molecule type" value="Genomic_DNA"/>
</dbReference>
<comment type="caution">
    <text evidence="2">The sequence shown here is derived from an EMBL/GenBank/DDBJ whole genome shotgun (WGS) entry which is preliminary data.</text>
</comment>
<organism evidence="2 3">
    <name type="scientific">Halovibrio salipaludis</name>
    <dbReference type="NCBI Taxonomy" id="2032626"/>
    <lineage>
        <taxon>Bacteria</taxon>
        <taxon>Pseudomonadati</taxon>
        <taxon>Pseudomonadota</taxon>
        <taxon>Gammaproteobacteria</taxon>
        <taxon>Oceanospirillales</taxon>
        <taxon>Halomonadaceae</taxon>
        <taxon>Halovibrio</taxon>
    </lineage>
</organism>
<proteinExistence type="predicted"/>
<accession>A0A2A2F4M6</accession>
<dbReference type="Proteomes" id="UP000218896">
    <property type="component" value="Unassembled WGS sequence"/>
</dbReference>
<evidence type="ECO:0000313" key="3">
    <source>
        <dbReference type="Proteomes" id="UP000218896"/>
    </source>
</evidence>
<evidence type="ECO:0000256" key="1">
    <source>
        <dbReference type="SAM" id="SignalP"/>
    </source>
</evidence>
<dbReference type="AlphaFoldDB" id="A0A2A2F4M6"/>
<name>A0A2A2F4M6_9GAMM</name>